<dbReference type="InterPro" id="IPR039365">
    <property type="entry name" value="IS701-like"/>
</dbReference>
<keyword evidence="3" id="KW-1185">Reference proteome</keyword>
<feature type="non-terminal residue" evidence="2">
    <location>
        <position position="114"/>
    </location>
</feature>
<dbReference type="STRING" id="411945.GA0061102_10991"/>
<dbReference type="PANTHER" id="PTHR33627:SF1">
    <property type="entry name" value="TRANSPOSASE"/>
    <property type="match status" value="1"/>
</dbReference>
<keyword evidence="2" id="KW-0378">Hydrolase</keyword>
<dbReference type="GO" id="GO:0004519">
    <property type="term" value="F:endonuclease activity"/>
    <property type="evidence" value="ECO:0007669"/>
    <property type="project" value="UniProtKB-KW"/>
</dbReference>
<accession>A0A1C3XEM8</accession>
<dbReference type="InterPro" id="IPR038721">
    <property type="entry name" value="IS701-like_DDE_dom"/>
</dbReference>
<dbReference type="Proteomes" id="UP000199435">
    <property type="component" value="Unassembled WGS sequence"/>
</dbReference>
<gene>
    <name evidence="2" type="ORF">GA0061102_10991</name>
</gene>
<evidence type="ECO:0000313" key="2">
    <source>
        <dbReference type="EMBL" id="SCB50713.1"/>
    </source>
</evidence>
<dbReference type="Pfam" id="PF13546">
    <property type="entry name" value="DDE_5"/>
    <property type="match status" value="1"/>
</dbReference>
<feature type="domain" description="Transposase IS701-like DDE" evidence="1">
    <location>
        <begin position="2"/>
        <end position="88"/>
    </location>
</feature>
<keyword evidence="2" id="KW-0540">Nuclease</keyword>
<evidence type="ECO:0000259" key="1">
    <source>
        <dbReference type="Pfam" id="PF13546"/>
    </source>
</evidence>
<reference evidence="3" key="1">
    <citation type="submission" date="2016-08" db="EMBL/GenBank/DDBJ databases">
        <authorList>
            <person name="Varghese N."/>
            <person name="Submissions Spin"/>
        </authorList>
    </citation>
    <scope>NUCLEOTIDE SEQUENCE [LARGE SCALE GENOMIC DNA]</scope>
    <source>
        <strain evidence="3">HAMBI 2971</strain>
    </source>
</reference>
<dbReference type="AlphaFoldDB" id="A0A1C3XEM8"/>
<proteinExistence type="predicted"/>
<keyword evidence="2" id="KW-0255">Endonuclease</keyword>
<dbReference type="EMBL" id="FMAH01000099">
    <property type="protein sequence ID" value="SCB50713.1"/>
    <property type="molecule type" value="Genomic_DNA"/>
</dbReference>
<name>A0A1C3XEM8_9HYPH</name>
<organism evidence="2 3">
    <name type="scientific">Rhizobium miluonense</name>
    <dbReference type="NCBI Taxonomy" id="411945"/>
    <lineage>
        <taxon>Bacteria</taxon>
        <taxon>Pseudomonadati</taxon>
        <taxon>Pseudomonadota</taxon>
        <taxon>Alphaproteobacteria</taxon>
        <taxon>Hyphomicrobiales</taxon>
        <taxon>Rhizobiaceae</taxon>
        <taxon>Rhizobium/Agrobacterium group</taxon>
        <taxon>Rhizobium</taxon>
    </lineage>
</organism>
<dbReference type="PANTHER" id="PTHR33627">
    <property type="entry name" value="TRANSPOSASE"/>
    <property type="match status" value="1"/>
</dbReference>
<protein>
    <submittedName>
        <fullName evidence="2">DDE superfamily endonuclease</fullName>
    </submittedName>
</protein>
<evidence type="ECO:0000313" key="3">
    <source>
        <dbReference type="Proteomes" id="UP000199435"/>
    </source>
</evidence>
<sequence length="114" mass="12069">MAKAGVPEEMRRSRTKPEIALGEIDRLMAAGVRFGTVLADAGYGLSAAFRQGLSARNLTWAVGIPKHQKVYPHDVALVFPVAGHGRPTAVTACNGTANFVILMSVFKSLGIGFS</sequence>